<dbReference type="PANTHER" id="PTHR43252">
    <property type="entry name" value="TRANSCRIPTIONAL REGULATOR YQJI"/>
    <property type="match status" value="1"/>
</dbReference>
<dbReference type="SUPFAM" id="SSF46785">
    <property type="entry name" value="Winged helix' DNA-binding domain"/>
    <property type="match status" value="1"/>
</dbReference>
<dbReference type="InterPro" id="IPR005149">
    <property type="entry name" value="Tscrpt_reg_PadR_N"/>
</dbReference>
<dbReference type="PANTHER" id="PTHR43252:SF2">
    <property type="entry name" value="TRANSCRIPTION REGULATOR, PADR-LIKE FAMILY"/>
    <property type="match status" value="1"/>
</dbReference>
<reference evidence="2 3" key="1">
    <citation type="submission" date="2020-08" db="EMBL/GenBank/DDBJ databases">
        <title>Sequencing the genomes of 1000 actinobacteria strains.</title>
        <authorList>
            <person name="Klenk H.-P."/>
        </authorList>
    </citation>
    <scope>NUCLEOTIDE SEQUENCE [LARGE SCALE GENOMIC DNA]</scope>
    <source>
        <strain evidence="2 3">DSM 45790</strain>
    </source>
</reference>
<protein>
    <submittedName>
        <fullName evidence="2">DNA-binding PadR family transcriptional regulator</fullName>
    </submittedName>
</protein>
<proteinExistence type="predicted"/>
<feature type="domain" description="Transcription regulator PadR N-terminal" evidence="1">
    <location>
        <begin position="14"/>
        <end position="87"/>
    </location>
</feature>
<keyword evidence="3" id="KW-1185">Reference proteome</keyword>
<accession>A0A7W8ZBN8</accession>
<evidence type="ECO:0000313" key="3">
    <source>
        <dbReference type="Proteomes" id="UP000588112"/>
    </source>
</evidence>
<keyword evidence="2" id="KW-0238">DNA-binding</keyword>
<dbReference type="Gene3D" id="1.10.10.10">
    <property type="entry name" value="Winged helix-like DNA-binding domain superfamily/Winged helix DNA-binding domain"/>
    <property type="match status" value="1"/>
</dbReference>
<dbReference type="InterPro" id="IPR036390">
    <property type="entry name" value="WH_DNA-bd_sf"/>
</dbReference>
<dbReference type="Proteomes" id="UP000588112">
    <property type="component" value="Unassembled WGS sequence"/>
</dbReference>
<dbReference type="EMBL" id="JACHBR010000002">
    <property type="protein sequence ID" value="MBB5630718.1"/>
    <property type="molecule type" value="Genomic_DNA"/>
</dbReference>
<dbReference type="InterPro" id="IPR036388">
    <property type="entry name" value="WH-like_DNA-bd_sf"/>
</dbReference>
<dbReference type="RefSeq" id="WP_184617116.1">
    <property type="nucleotide sequence ID" value="NZ_BOOS01000080.1"/>
</dbReference>
<organism evidence="2 3">
    <name type="scientific">Sphaerisporangium krabiense</name>
    <dbReference type="NCBI Taxonomy" id="763782"/>
    <lineage>
        <taxon>Bacteria</taxon>
        <taxon>Bacillati</taxon>
        <taxon>Actinomycetota</taxon>
        <taxon>Actinomycetes</taxon>
        <taxon>Streptosporangiales</taxon>
        <taxon>Streptosporangiaceae</taxon>
        <taxon>Sphaerisporangium</taxon>
    </lineage>
</organism>
<dbReference type="GO" id="GO:0003677">
    <property type="term" value="F:DNA binding"/>
    <property type="evidence" value="ECO:0007669"/>
    <property type="project" value="UniProtKB-KW"/>
</dbReference>
<dbReference type="Pfam" id="PF03551">
    <property type="entry name" value="PadR"/>
    <property type="match status" value="1"/>
</dbReference>
<evidence type="ECO:0000259" key="1">
    <source>
        <dbReference type="Pfam" id="PF03551"/>
    </source>
</evidence>
<name>A0A7W8ZBN8_9ACTN</name>
<dbReference type="AlphaFoldDB" id="A0A7W8ZBN8"/>
<sequence length="190" mass="21317">MPSTAVDNPLILRLLGLLVEQPKHQYALAIALNERYPYLNAKSGSVYTLVRSLEAAGWVASTGVEQMGNRPARTVYALTDQGWEVFKERVRRQIREAKVTTSAFVDALAYLGALDRDEAPRVLRERQESLVERIAELAQAGDADLPEITMIEVDFVMHQLRAEAEWIRDLIARIDDGELAWPEKGRTGAD</sequence>
<comment type="caution">
    <text evidence="2">The sequence shown here is derived from an EMBL/GenBank/DDBJ whole genome shotgun (WGS) entry which is preliminary data.</text>
</comment>
<evidence type="ECO:0000313" key="2">
    <source>
        <dbReference type="EMBL" id="MBB5630718.1"/>
    </source>
</evidence>
<gene>
    <name evidence="2" type="ORF">BJ981_006482</name>
</gene>